<feature type="compositionally biased region" description="Pro residues" evidence="8">
    <location>
        <begin position="23"/>
        <end position="32"/>
    </location>
</feature>
<dbReference type="EMBL" id="JAUIZM010000001">
    <property type="protein sequence ID" value="KAK1403490.1"/>
    <property type="molecule type" value="Genomic_DNA"/>
</dbReference>
<keyword evidence="11" id="KW-1185">Reference proteome</keyword>
<comment type="cofactor">
    <cofactor evidence="1">
        <name>a divalent metal cation</name>
        <dbReference type="ChEBI" id="CHEBI:60240"/>
    </cofactor>
</comment>
<sequence>MASTSTGKTKPKKKKFKSKQPLTTPPTIPSQPTPIQNPTSLRQNIEQVACATRAAYTFLSDNDLRLHPSQTLALEAKISTAARSLSDLHLSLSKNSSCLSNPPSLSTKPCWFQRFLSDAADEYDSRWTECFRMSKTSFTLLLRLVSSSLSGLAPVQPNYALGAALFRLAHSASYKAVGNRFGIDSATACLVFHTVCKAIIDNLAHLFELKTDINRIVVGFGWISLPNCCGVLGFDRFKVEGDLFGEDGFVMVQALVDSEGRFLDVSAGWPSNVKPESILRQSEFYSRVEESKELLDGPAFELKDGNSVRQYVLGESCLPVLPWLITPFQETDDMDASFRVFNLVHKDALKLVATAFGRVRDQWQLLRKEWKEGCVEALPFVIVACCLLHNFLIKCSEVSSENNVEYTKDFELPVFEGEVDESGSRIRNALAVHLSREFKSFMLKGVGRWRHGLCIA</sequence>
<dbReference type="AlphaFoldDB" id="A0AAD8JFA2"/>
<evidence type="ECO:0000313" key="10">
    <source>
        <dbReference type="EMBL" id="KAK1403490.1"/>
    </source>
</evidence>
<protein>
    <submittedName>
        <fullName evidence="10">DDE Tnp4 domain-containing protein</fullName>
    </submittedName>
</protein>
<comment type="caution">
    <text evidence="10">The sequence shown here is derived from an EMBL/GenBank/DDBJ whole genome shotgun (WGS) entry which is preliminary data.</text>
</comment>
<evidence type="ECO:0000313" key="11">
    <source>
        <dbReference type="Proteomes" id="UP001237642"/>
    </source>
</evidence>
<reference evidence="10" key="2">
    <citation type="submission" date="2023-05" db="EMBL/GenBank/DDBJ databases">
        <authorList>
            <person name="Schelkunov M.I."/>
        </authorList>
    </citation>
    <scope>NUCLEOTIDE SEQUENCE</scope>
    <source>
        <strain evidence="10">Hsosn_3</strain>
        <tissue evidence="10">Leaf</tissue>
    </source>
</reference>
<evidence type="ECO:0000256" key="6">
    <source>
        <dbReference type="ARBA" id="ARBA00022801"/>
    </source>
</evidence>
<feature type="domain" description="DDE Tnp4" evidence="9">
    <location>
        <begin position="250"/>
        <end position="390"/>
    </location>
</feature>
<accession>A0AAD8JFA2</accession>
<organism evidence="10 11">
    <name type="scientific">Heracleum sosnowskyi</name>
    <dbReference type="NCBI Taxonomy" id="360622"/>
    <lineage>
        <taxon>Eukaryota</taxon>
        <taxon>Viridiplantae</taxon>
        <taxon>Streptophyta</taxon>
        <taxon>Embryophyta</taxon>
        <taxon>Tracheophyta</taxon>
        <taxon>Spermatophyta</taxon>
        <taxon>Magnoliopsida</taxon>
        <taxon>eudicotyledons</taxon>
        <taxon>Gunneridae</taxon>
        <taxon>Pentapetalae</taxon>
        <taxon>asterids</taxon>
        <taxon>campanulids</taxon>
        <taxon>Apiales</taxon>
        <taxon>Apiaceae</taxon>
        <taxon>Apioideae</taxon>
        <taxon>apioid superclade</taxon>
        <taxon>Tordylieae</taxon>
        <taxon>Tordyliinae</taxon>
        <taxon>Heracleum</taxon>
    </lineage>
</organism>
<evidence type="ECO:0000256" key="8">
    <source>
        <dbReference type="SAM" id="MobiDB-lite"/>
    </source>
</evidence>
<evidence type="ECO:0000256" key="1">
    <source>
        <dbReference type="ARBA" id="ARBA00001968"/>
    </source>
</evidence>
<keyword evidence="4" id="KW-0540">Nuclease</keyword>
<proteinExistence type="inferred from homology"/>
<dbReference type="PANTHER" id="PTHR22930:SF242">
    <property type="entry name" value="LOW PROTEIN: NUCLEASE-LIKE PROTEIN"/>
    <property type="match status" value="1"/>
</dbReference>
<evidence type="ECO:0000256" key="4">
    <source>
        <dbReference type="ARBA" id="ARBA00022722"/>
    </source>
</evidence>
<feature type="compositionally biased region" description="Basic residues" evidence="8">
    <location>
        <begin position="9"/>
        <end position="18"/>
    </location>
</feature>
<evidence type="ECO:0000256" key="5">
    <source>
        <dbReference type="ARBA" id="ARBA00022723"/>
    </source>
</evidence>
<keyword evidence="5" id="KW-0479">Metal-binding</keyword>
<evidence type="ECO:0000256" key="7">
    <source>
        <dbReference type="ARBA" id="ARBA00023242"/>
    </source>
</evidence>
<reference evidence="10" key="1">
    <citation type="submission" date="2023-02" db="EMBL/GenBank/DDBJ databases">
        <title>Genome of toxic invasive species Heracleum sosnowskyi carries increased number of genes despite the absence of recent whole-genome duplications.</title>
        <authorList>
            <person name="Schelkunov M."/>
            <person name="Shtratnikova V."/>
            <person name="Makarenko M."/>
            <person name="Klepikova A."/>
            <person name="Omelchenko D."/>
            <person name="Novikova G."/>
            <person name="Obukhova E."/>
            <person name="Bogdanov V."/>
            <person name="Penin A."/>
            <person name="Logacheva M."/>
        </authorList>
    </citation>
    <scope>NUCLEOTIDE SEQUENCE</scope>
    <source>
        <strain evidence="10">Hsosn_3</strain>
        <tissue evidence="10">Leaf</tissue>
    </source>
</reference>
<dbReference type="InterPro" id="IPR045249">
    <property type="entry name" value="HARBI1-like"/>
</dbReference>
<dbReference type="GO" id="GO:0046872">
    <property type="term" value="F:metal ion binding"/>
    <property type="evidence" value="ECO:0007669"/>
    <property type="project" value="UniProtKB-KW"/>
</dbReference>
<dbReference type="GO" id="GO:0016787">
    <property type="term" value="F:hydrolase activity"/>
    <property type="evidence" value="ECO:0007669"/>
    <property type="project" value="UniProtKB-KW"/>
</dbReference>
<comment type="similarity">
    <text evidence="3">Belongs to the HARBI1 family.</text>
</comment>
<comment type="subcellular location">
    <subcellularLocation>
        <location evidence="2">Nucleus</location>
    </subcellularLocation>
</comment>
<evidence type="ECO:0000256" key="2">
    <source>
        <dbReference type="ARBA" id="ARBA00004123"/>
    </source>
</evidence>
<name>A0AAD8JFA2_9APIA</name>
<keyword evidence="7" id="KW-0539">Nucleus</keyword>
<keyword evidence="6" id="KW-0378">Hydrolase</keyword>
<dbReference type="GO" id="GO:0005634">
    <property type="term" value="C:nucleus"/>
    <property type="evidence" value="ECO:0007669"/>
    <property type="project" value="UniProtKB-SubCell"/>
</dbReference>
<evidence type="ECO:0000256" key="3">
    <source>
        <dbReference type="ARBA" id="ARBA00006958"/>
    </source>
</evidence>
<dbReference type="InterPro" id="IPR027806">
    <property type="entry name" value="HARBI1_dom"/>
</dbReference>
<dbReference type="GO" id="GO:0004518">
    <property type="term" value="F:nuclease activity"/>
    <property type="evidence" value="ECO:0007669"/>
    <property type="project" value="UniProtKB-KW"/>
</dbReference>
<dbReference type="Pfam" id="PF13359">
    <property type="entry name" value="DDE_Tnp_4"/>
    <property type="match status" value="1"/>
</dbReference>
<evidence type="ECO:0000259" key="9">
    <source>
        <dbReference type="Pfam" id="PF13359"/>
    </source>
</evidence>
<dbReference type="PANTHER" id="PTHR22930">
    <property type="match status" value="1"/>
</dbReference>
<feature type="region of interest" description="Disordered" evidence="8">
    <location>
        <begin position="1"/>
        <end position="38"/>
    </location>
</feature>
<gene>
    <name evidence="10" type="ORF">POM88_003095</name>
</gene>
<dbReference type="Proteomes" id="UP001237642">
    <property type="component" value="Unassembled WGS sequence"/>
</dbReference>